<proteinExistence type="predicted"/>
<dbReference type="PaxDb" id="3880-AES99214"/>
<reference evidence="1 3" key="1">
    <citation type="journal article" date="2011" name="Nature">
        <title>The Medicago genome provides insight into the evolution of rhizobial symbioses.</title>
        <authorList>
            <person name="Young N.D."/>
            <person name="Debelle F."/>
            <person name="Oldroyd G.E."/>
            <person name="Geurts R."/>
            <person name="Cannon S.B."/>
            <person name="Udvardi M.K."/>
            <person name="Benedito V.A."/>
            <person name="Mayer K.F."/>
            <person name="Gouzy J."/>
            <person name="Schoof H."/>
            <person name="Van de Peer Y."/>
            <person name="Proost S."/>
            <person name="Cook D.R."/>
            <person name="Meyers B.C."/>
            <person name="Spannagl M."/>
            <person name="Cheung F."/>
            <person name="De Mita S."/>
            <person name="Krishnakumar V."/>
            <person name="Gundlach H."/>
            <person name="Zhou S."/>
            <person name="Mudge J."/>
            <person name="Bharti A.K."/>
            <person name="Murray J.D."/>
            <person name="Naoumkina M.A."/>
            <person name="Rosen B."/>
            <person name="Silverstein K.A."/>
            <person name="Tang H."/>
            <person name="Rombauts S."/>
            <person name="Zhao P.X."/>
            <person name="Zhou P."/>
            <person name="Barbe V."/>
            <person name="Bardou P."/>
            <person name="Bechner M."/>
            <person name="Bellec A."/>
            <person name="Berger A."/>
            <person name="Berges H."/>
            <person name="Bidwell S."/>
            <person name="Bisseling T."/>
            <person name="Choisne N."/>
            <person name="Couloux A."/>
            <person name="Denny R."/>
            <person name="Deshpande S."/>
            <person name="Dai X."/>
            <person name="Doyle J.J."/>
            <person name="Dudez A.M."/>
            <person name="Farmer A.D."/>
            <person name="Fouteau S."/>
            <person name="Franken C."/>
            <person name="Gibelin C."/>
            <person name="Gish J."/>
            <person name="Goldstein S."/>
            <person name="Gonzalez A.J."/>
            <person name="Green P.J."/>
            <person name="Hallab A."/>
            <person name="Hartog M."/>
            <person name="Hua A."/>
            <person name="Humphray S.J."/>
            <person name="Jeong D.H."/>
            <person name="Jing Y."/>
            <person name="Jocker A."/>
            <person name="Kenton S.M."/>
            <person name="Kim D.J."/>
            <person name="Klee K."/>
            <person name="Lai H."/>
            <person name="Lang C."/>
            <person name="Lin S."/>
            <person name="Macmil S.L."/>
            <person name="Magdelenat G."/>
            <person name="Matthews L."/>
            <person name="McCorrison J."/>
            <person name="Monaghan E.L."/>
            <person name="Mun J.H."/>
            <person name="Najar F.Z."/>
            <person name="Nicholson C."/>
            <person name="Noirot C."/>
            <person name="O'Bleness M."/>
            <person name="Paule C.R."/>
            <person name="Poulain J."/>
            <person name="Prion F."/>
            <person name="Qin B."/>
            <person name="Qu C."/>
            <person name="Retzel E.F."/>
            <person name="Riddle C."/>
            <person name="Sallet E."/>
            <person name="Samain S."/>
            <person name="Samson N."/>
            <person name="Sanders I."/>
            <person name="Saurat O."/>
            <person name="Scarpelli C."/>
            <person name="Schiex T."/>
            <person name="Segurens B."/>
            <person name="Severin A.J."/>
            <person name="Sherrier D.J."/>
            <person name="Shi R."/>
            <person name="Sims S."/>
            <person name="Singer S.R."/>
            <person name="Sinharoy S."/>
            <person name="Sterck L."/>
            <person name="Viollet A."/>
            <person name="Wang B.B."/>
            <person name="Wang K."/>
            <person name="Wang M."/>
            <person name="Wang X."/>
            <person name="Warfsmann J."/>
            <person name="Weissenbach J."/>
            <person name="White D.D."/>
            <person name="White J.D."/>
            <person name="Wiley G.B."/>
            <person name="Wincker P."/>
            <person name="Xing Y."/>
            <person name="Yang L."/>
            <person name="Yao Z."/>
            <person name="Ying F."/>
            <person name="Zhai J."/>
            <person name="Zhou L."/>
            <person name="Zuber A."/>
            <person name="Denarie J."/>
            <person name="Dixon R.A."/>
            <person name="May G.D."/>
            <person name="Schwartz D.C."/>
            <person name="Rogers J."/>
            <person name="Quetier F."/>
            <person name="Town C.D."/>
            <person name="Roe B.A."/>
        </authorList>
    </citation>
    <scope>NUCLEOTIDE SEQUENCE [LARGE SCALE GENOMIC DNA]</scope>
    <source>
        <strain evidence="1">A17</strain>
        <strain evidence="2 3">cv. Jemalong A17</strain>
    </source>
</reference>
<organism evidence="1 3">
    <name type="scientific">Medicago truncatula</name>
    <name type="common">Barrel medic</name>
    <name type="synonym">Medicago tribuloides</name>
    <dbReference type="NCBI Taxonomy" id="3880"/>
    <lineage>
        <taxon>Eukaryota</taxon>
        <taxon>Viridiplantae</taxon>
        <taxon>Streptophyta</taxon>
        <taxon>Embryophyta</taxon>
        <taxon>Tracheophyta</taxon>
        <taxon>Spermatophyta</taxon>
        <taxon>Magnoliopsida</taxon>
        <taxon>eudicotyledons</taxon>
        <taxon>Gunneridae</taxon>
        <taxon>Pentapetalae</taxon>
        <taxon>rosids</taxon>
        <taxon>fabids</taxon>
        <taxon>Fabales</taxon>
        <taxon>Fabaceae</taxon>
        <taxon>Papilionoideae</taxon>
        <taxon>50 kb inversion clade</taxon>
        <taxon>NPAAA clade</taxon>
        <taxon>Hologalegina</taxon>
        <taxon>IRL clade</taxon>
        <taxon>Trifolieae</taxon>
        <taxon>Medicago</taxon>
    </lineage>
</organism>
<sequence length="136" mass="15755">MRLSGIIWNQSIFCCPRVQHYVDPTSQNLVPRPHSTTAVDADKTLLIRKKPPGQAKIRLPVFNAIGRQATKGKIRQGFELAFQILQASGQISAFLPAWYFEPLQIFVFERDNQLRKYRSKLEPLYRRRSKPNSRTT</sequence>
<gene>
    <name evidence="1" type="ordered locus">MTR_5g077870</name>
</gene>
<reference evidence="2" key="3">
    <citation type="submission" date="2015-04" db="UniProtKB">
        <authorList>
            <consortium name="EnsemblPlants"/>
        </authorList>
    </citation>
    <scope>IDENTIFICATION</scope>
    <source>
        <strain evidence="2">cv. Jemalong A17</strain>
    </source>
</reference>
<protein>
    <submittedName>
        <fullName evidence="1 2">Uncharacterized protein</fullName>
    </submittedName>
</protein>
<name>G7KG27_MEDTR</name>
<dbReference type="AlphaFoldDB" id="G7KG27"/>
<reference evidence="1 3" key="2">
    <citation type="journal article" date="2014" name="BMC Genomics">
        <title>An improved genome release (version Mt4.0) for the model legume Medicago truncatula.</title>
        <authorList>
            <person name="Tang H."/>
            <person name="Krishnakumar V."/>
            <person name="Bidwell S."/>
            <person name="Rosen B."/>
            <person name="Chan A."/>
            <person name="Zhou S."/>
            <person name="Gentzbittel L."/>
            <person name="Childs K.L."/>
            <person name="Yandell M."/>
            <person name="Gundlach H."/>
            <person name="Mayer K.F."/>
            <person name="Schwartz D.C."/>
            <person name="Town C.D."/>
        </authorList>
    </citation>
    <scope>GENOME REANNOTATION</scope>
    <source>
        <strain evidence="2 3">cv. Jemalong A17</strain>
    </source>
</reference>
<dbReference type="HOGENOM" id="CLU_1878509_0_0_1"/>
<accession>G7KG27</accession>
<keyword evidence="3" id="KW-1185">Reference proteome</keyword>
<dbReference type="EMBL" id="CM001221">
    <property type="protein sequence ID" value="AES99214.1"/>
    <property type="molecule type" value="Genomic_DNA"/>
</dbReference>
<dbReference type="EnsemblPlants" id="AES99214">
    <property type="protein sequence ID" value="AES99214"/>
    <property type="gene ID" value="MTR_5g077870"/>
</dbReference>
<evidence type="ECO:0000313" key="2">
    <source>
        <dbReference type="EnsemblPlants" id="AES99214"/>
    </source>
</evidence>
<evidence type="ECO:0000313" key="1">
    <source>
        <dbReference type="EMBL" id="AES99214.1"/>
    </source>
</evidence>
<evidence type="ECO:0000313" key="3">
    <source>
        <dbReference type="Proteomes" id="UP000002051"/>
    </source>
</evidence>
<dbReference type="Proteomes" id="UP000002051">
    <property type="component" value="Chromosome 5"/>
</dbReference>